<keyword evidence="5" id="KW-0777">Teichoic acid biosynthesis</keyword>
<gene>
    <name evidence="7" type="ordered locus">NAMH_1604</name>
</gene>
<accession>B9L6K3</accession>
<sequence>MSFEKFKGKRVLIAPYSPLTEKFAKYLKEKFDINSEIYIDSYKEGDKLIKPEDIKNYEIDAVFIFSPNHFDEIYKTIKKYADKNKIYKIDLNSKKEYIYFTHIDILTTKTKDKIAQVRNKNKKKFLKVLSKLLDLIKYKRKISIFIAEGFVDANIKHMYLYYIKNKKDAVLLTDNEEQYKELLKYNLPVVKLFSWRGYLYTALAKKIYLDHFILDYLDYVSNKQITIQLWHGIPIKPIRDRSKYNYNFVVSTSNFLNKEVFKKVFNAKKYLNYGYPRNDILLNKKVNELDLILSDKQIYKQVLENKRDGKTIIIYMPTFRENGFELFPLNFKKLNEEMQKTNAVFYVKLHPYVLDKYRDSIKEENYSNVIFYNTSGDVYPILKYVDILVTDYSSIMYDFLLLNRPMIFFNYDFEEYVEARKRDLGEDLLFDYYKFTPGPKVRTQSELVEEIDNVIRGKDDFKSNREKIKNLFFDFADENSAKRIFSLEKG</sequence>
<dbReference type="InterPro" id="IPR051612">
    <property type="entry name" value="Teichoic_Acid_Biosynth"/>
</dbReference>
<dbReference type="InterPro" id="IPR043148">
    <property type="entry name" value="TagF_C"/>
</dbReference>
<reference evidence="7 8" key="1">
    <citation type="journal article" date="2009" name="PLoS Genet.">
        <title>Adaptations to submarine hydrothermal environments exemplified by the genome of Nautilia profundicola.</title>
        <authorList>
            <person name="Campbell B.J."/>
            <person name="Smith J.L."/>
            <person name="Hanson T.E."/>
            <person name="Klotz M.G."/>
            <person name="Stein L.Y."/>
            <person name="Lee C.K."/>
            <person name="Wu D."/>
            <person name="Robinson J.M."/>
            <person name="Khouri H.M."/>
            <person name="Eisen J.A."/>
            <person name="Cary S.C."/>
        </authorList>
    </citation>
    <scope>NUCLEOTIDE SEQUENCE [LARGE SCALE GENOMIC DNA]</scope>
    <source>
        <strain evidence="8">ATCC BAA-1463 / DSM 18972 / AmH</strain>
    </source>
</reference>
<evidence type="ECO:0000256" key="3">
    <source>
        <dbReference type="ARBA" id="ARBA00022475"/>
    </source>
</evidence>
<dbReference type="PANTHER" id="PTHR37316">
    <property type="entry name" value="TEICHOIC ACID GLYCEROL-PHOSPHATE PRIMASE"/>
    <property type="match status" value="1"/>
</dbReference>
<keyword evidence="4" id="KW-0808">Transferase</keyword>
<dbReference type="InterPro" id="IPR043149">
    <property type="entry name" value="TagF_N"/>
</dbReference>
<evidence type="ECO:0000256" key="4">
    <source>
        <dbReference type="ARBA" id="ARBA00022679"/>
    </source>
</evidence>
<dbReference type="HOGENOM" id="CLU_029598_2_0_7"/>
<dbReference type="eggNOG" id="COG1887">
    <property type="taxonomic scope" value="Bacteria"/>
</dbReference>
<dbReference type="KEGG" id="nam:NAMH_1604"/>
<name>B9L6K3_NAUPA</name>
<keyword evidence="6" id="KW-0472">Membrane</keyword>
<protein>
    <submittedName>
        <fullName evidence="7">Glycerol phosphotransferase</fullName>
    </submittedName>
</protein>
<comment type="similarity">
    <text evidence="2">Belongs to the CDP-glycerol glycerophosphotransferase family.</text>
</comment>
<dbReference type="EMBL" id="CP001279">
    <property type="protein sequence ID" value="ACM92915.1"/>
    <property type="molecule type" value="Genomic_DNA"/>
</dbReference>
<dbReference type="InterPro" id="IPR007554">
    <property type="entry name" value="Glycerophosphate_synth"/>
</dbReference>
<dbReference type="GO" id="GO:0047355">
    <property type="term" value="F:CDP-glycerol glycerophosphotransferase activity"/>
    <property type="evidence" value="ECO:0007669"/>
    <property type="project" value="InterPro"/>
</dbReference>
<dbReference type="Gene3D" id="3.40.50.12580">
    <property type="match status" value="1"/>
</dbReference>
<dbReference type="STRING" id="598659.NAMH_1604"/>
<dbReference type="SUPFAM" id="SSF53756">
    <property type="entry name" value="UDP-Glycosyltransferase/glycogen phosphorylase"/>
    <property type="match status" value="1"/>
</dbReference>
<keyword evidence="8" id="KW-1185">Reference proteome</keyword>
<dbReference type="RefSeq" id="WP_015901967.1">
    <property type="nucleotide sequence ID" value="NC_012115.1"/>
</dbReference>
<evidence type="ECO:0000256" key="6">
    <source>
        <dbReference type="ARBA" id="ARBA00023136"/>
    </source>
</evidence>
<dbReference type="GO" id="GO:0005886">
    <property type="term" value="C:plasma membrane"/>
    <property type="evidence" value="ECO:0007669"/>
    <property type="project" value="UniProtKB-SubCell"/>
</dbReference>
<evidence type="ECO:0000256" key="1">
    <source>
        <dbReference type="ARBA" id="ARBA00004202"/>
    </source>
</evidence>
<proteinExistence type="inferred from homology"/>
<dbReference type="GO" id="GO:0019350">
    <property type="term" value="P:teichoic acid biosynthetic process"/>
    <property type="evidence" value="ECO:0007669"/>
    <property type="project" value="UniProtKB-KW"/>
</dbReference>
<dbReference type="Gene3D" id="3.40.50.720">
    <property type="entry name" value="NAD(P)-binding Rossmann-like Domain"/>
    <property type="match status" value="1"/>
</dbReference>
<evidence type="ECO:0000313" key="8">
    <source>
        <dbReference type="Proteomes" id="UP000000448"/>
    </source>
</evidence>
<evidence type="ECO:0000313" key="7">
    <source>
        <dbReference type="EMBL" id="ACM92915.1"/>
    </source>
</evidence>
<dbReference type="Proteomes" id="UP000000448">
    <property type="component" value="Chromosome"/>
</dbReference>
<organism evidence="7 8">
    <name type="scientific">Nautilia profundicola (strain ATCC BAA-1463 / DSM 18972 / AmH)</name>
    <dbReference type="NCBI Taxonomy" id="598659"/>
    <lineage>
        <taxon>Bacteria</taxon>
        <taxon>Pseudomonadati</taxon>
        <taxon>Campylobacterota</taxon>
        <taxon>Epsilonproteobacteria</taxon>
        <taxon>Nautiliales</taxon>
        <taxon>Nautiliaceae</taxon>
        <taxon>Nautilia</taxon>
    </lineage>
</organism>
<dbReference type="Pfam" id="PF04464">
    <property type="entry name" value="Glyphos_transf"/>
    <property type="match status" value="1"/>
</dbReference>
<keyword evidence="3" id="KW-1003">Cell membrane</keyword>
<dbReference type="PANTHER" id="PTHR37316:SF3">
    <property type="entry name" value="TEICHOIC ACID GLYCEROL-PHOSPHATE TRANSFERASE"/>
    <property type="match status" value="1"/>
</dbReference>
<evidence type="ECO:0000256" key="2">
    <source>
        <dbReference type="ARBA" id="ARBA00010488"/>
    </source>
</evidence>
<comment type="subcellular location">
    <subcellularLocation>
        <location evidence="1">Cell membrane</location>
        <topology evidence="1">Peripheral membrane protein</topology>
    </subcellularLocation>
</comment>
<evidence type="ECO:0000256" key="5">
    <source>
        <dbReference type="ARBA" id="ARBA00022944"/>
    </source>
</evidence>
<dbReference type="Gene3D" id="3.40.50.11820">
    <property type="match status" value="1"/>
</dbReference>
<dbReference type="AlphaFoldDB" id="B9L6K3"/>